<dbReference type="Gene3D" id="3.30.70.270">
    <property type="match status" value="2"/>
</dbReference>
<name>A0A1B0GGX2_LUTLO</name>
<proteinExistence type="predicted"/>
<dbReference type="InterPro" id="IPR001584">
    <property type="entry name" value="Integrase_cat-core"/>
</dbReference>
<organism evidence="5 6">
    <name type="scientific">Lutzomyia longipalpis</name>
    <name type="common">Sand fly</name>
    <dbReference type="NCBI Taxonomy" id="7200"/>
    <lineage>
        <taxon>Eukaryota</taxon>
        <taxon>Metazoa</taxon>
        <taxon>Ecdysozoa</taxon>
        <taxon>Arthropoda</taxon>
        <taxon>Hexapoda</taxon>
        <taxon>Insecta</taxon>
        <taxon>Pterygota</taxon>
        <taxon>Neoptera</taxon>
        <taxon>Endopterygota</taxon>
        <taxon>Diptera</taxon>
        <taxon>Nematocera</taxon>
        <taxon>Psychodoidea</taxon>
        <taxon>Psychodidae</taxon>
        <taxon>Lutzomyia</taxon>
        <taxon>Lutzomyia</taxon>
    </lineage>
</organism>
<dbReference type="GO" id="GO:0015074">
    <property type="term" value="P:DNA integration"/>
    <property type="evidence" value="ECO:0007669"/>
    <property type="project" value="InterPro"/>
</dbReference>
<dbReference type="EnsemblMetazoa" id="LLOJ000244-RA">
    <property type="protein sequence ID" value="LLOJ000244-PA"/>
    <property type="gene ID" value="LLOJ000244"/>
</dbReference>
<reference evidence="5" key="1">
    <citation type="submission" date="2020-05" db="UniProtKB">
        <authorList>
            <consortium name="EnsemblMetazoa"/>
        </authorList>
    </citation>
    <scope>IDENTIFICATION</scope>
    <source>
        <strain evidence="5">Jacobina</strain>
    </source>
</reference>
<dbReference type="VEuPathDB" id="VectorBase:LLONM1_007008"/>
<dbReference type="PANTHER" id="PTHR37984">
    <property type="entry name" value="PROTEIN CBG26694"/>
    <property type="match status" value="1"/>
</dbReference>
<dbReference type="PROSITE" id="PS50994">
    <property type="entry name" value="INTEGRASE"/>
    <property type="match status" value="1"/>
</dbReference>
<dbReference type="PROSITE" id="PS50878">
    <property type="entry name" value="RT_POL"/>
    <property type="match status" value="1"/>
</dbReference>
<dbReference type="InterPro" id="IPR043128">
    <property type="entry name" value="Rev_trsase/Diguanyl_cyclase"/>
</dbReference>
<sequence length="550" mass="63317">MTAAYIDDIIIGGSTLEECHENVLKVMKRLDEFNVKANRAKCIFYKQEVEFLGHVLNGEGVKPMKCKLEEIAKAKRPWDVTSLKAYLGLLNYYGKFVKNLSSRLAPLYTLLKNDVPFVWTDEMENVFRDNGFPPQHILNREGSFKKYDKFKNAFSVDNGVVYLGHRVVVPKNLREKVLKLIHEGHDGVVRMKSIARGCVWWPDIEAHIEQTVRMCEACQVIAPKPRNVSLTRWTDTSYPYERIHIDFFFWNSMIFLIIVDDFSKFIDVKYLKKSDVWSTIEALQSNFAIFGLPKKLVSDNGSPFQSKEFAQFCSANRILHVTSPPYHPMSNGAAERAVQTVKKSLKKFVMDEEKKKMFNNTPSTITGVDPNSLIFNHKVRTHLSLLGNERENEKENEKERKVVRKSKKNLSSDHPEKTQMMAGAKKKPMQPLQVNQEIWYFDALGRRWTRGKIEKQLSKTVFILDLQGTLKKAHADQIKPYVRRVPIATAAATSPQPRASPSGSPEASDEEFKTPPEAPPQPTCRRRRKRETQGTPVIRRSERLRKTLKF</sequence>
<dbReference type="SUPFAM" id="SSF56672">
    <property type="entry name" value="DNA/RNA polymerases"/>
    <property type="match status" value="1"/>
</dbReference>
<accession>A0A1B0GGX2</accession>
<dbReference type="Pfam" id="PF00665">
    <property type="entry name" value="rve"/>
    <property type="match status" value="1"/>
</dbReference>
<dbReference type="InterPro" id="IPR041588">
    <property type="entry name" value="Integrase_H2C2"/>
</dbReference>
<dbReference type="Gene3D" id="3.30.420.10">
    <property type="entry name" value="Ribonuclease H-like superfamily/Ribonuclease H"/>
    <property type="match status" value="1"/>
</dbReference>
<dbReference type="InterPro" id="IPR050951">
    <property type="entry name" value="Retrovirus_Pol_polyprotein"/>
</dbReference>
<evidence type="ECO:0000259" key="3">
    <source>
        <dbReference type="PROSITE" id="PS50878"/>
    </source>
</evidence>
<dbReference type="EMBL" id="AJWK01000831">
    <property type="status" value="NOT_ANNOTATED_CDS"/>
    <property type="molecule type" value="Genomic_DNA"/>
</dbReference>
<dbReference type="GO" id="GO:0042575">
    <property type="term" value="C:DNA polymerase complex"/>
    <property type="evidence" value="ECO:0007669"/>
    <property type="project" value="UniProtKB-ARBA"/>
</dbReference>
<feature type="domain" description="Reverse transcriptase" evidence="3">
    <location>
        <begin position="1"/>
        <end position="56"/>
    </location>
</feature>
<feature type="region of interest" description="Disordered" evidence="2">
    <location>
        <begin position="386"/>
        <end position="429"/>
    </location>
</feature>
<dbReference type="GO" id="GO:0003676">
    <property type="term" value="F:nucleic acid binding"/>
    <property type="evidence" value="ECO:0007669"/>
    <property type="project" value="InterPro"/>
</dbReference>
<feature type="compositionally biased region" description="Basic and acidic residues" evidence="2">
    <location>
        <begin position="539"/>
        <end position="550"/>
    </location>
</feature>
<feature type="compositionally biased region" description="Basic and acidic residues" evidence="2">
    <location>
        <begin position="388"/>
        <end position="400"/>
    </location>
</feature>
<dbReference type="Pfam" id="PF17921">
    <property type="entry name" value="Integrase_H2C2"/>
    <property type="match status" value="1"/>
</dbReference>
<evidence type="ECO:0000313" key="6">
    <source>
        <dbReference type="Proteomes" id="UP000092461"/>
    </source>
</evidence>
<feature type="compositionally biased region" description="Polar residues" evidence="2">
    <location>
        <begin position="491"/>
        <end position="505"/>
    </location>
</feature>
<dbReference type="InterPro" id="IPR043502">
    <property type="entry name" value="DNA/RNA_pol_sf"/>
</dbReference>
<dbReference type="InterPro" id="IPR012337">
    <property type="entry name" value="RNaseH-like_sf"/>
</dbReference>
<evidence type="ECO:0000256" key="2">
    <source>
        <dbReference type="SAM" id="MobiDB-lite"/>
    </source>
</evidence>
<protein>
    <recommendedName>
        <fullName evidence="1">RNA-directed DNA polymerase</fullName>
        <ecNumber evidence="1">2.7.7.49</ecNumber>
    </recommendedName>
</protein>
<dbReference type="EC" id="2.7.7.49" evidence="1"/>
<dbReference type="GO" id="GO:0003964">
    <property type="term" value="F:RNA-directed DNA polymerase activity"/>
    <property type="evidence" value="ECO:0007669"/>
    <property type="project" value="UniProtKB-EC"/>
</dbReference>
<dbReference type="Gene3D" id="1.10.340.70">
    <property type="match status" value="1"/>
</dbReference>
<evidence type="ECO:0000256" key="1">
    <source>
        <dbReference type="ARBA" id="ARBA00012493"/>
    </source>
</evidence>
<dbReference type="InterPro" id="IPR000477">
    <property type="entry name" value="RT_dom"/>
</dbReference>
<dbReference type="InterPro" id="IPR036397">
    <property type="entry name" value="RNaseH_sf"/>
</dbReference>
<evidence type="ECO:0000259" key="4">
    <source>
        <dbReference type="PROSITE" id="PS50994"/>
    </source>
</evidence>
<dbReference type="Pfam" id="PF00078">
    <property type="entry name" value="RVT_1"/>
    <property type="match status" value="1"/>
</dbReference>
<evidence type="ECO:0000313" key="5">
    <source>
        <dbReference type="EnsemblMetazoa" id="LLOJ000244-PA"/>
    </source>
</evidence>
<dbReference type="FunFam" id="1.10.340.70:FF:000003">
    <property type="entry name" value="Protein CBG25708"/>
    <property type="match status" value="1"/>
</dbReference>
<dbReference type="PANTHER" id="PTHR37984:SF5">
    <property type="entry name" value="PROTEIN NYNRIN-LIKE"/>
    <property type="match status" value="1"/>
</dbReference>
<dbReference type="VEuPathDB" id="VectorBase:LLONM1_007720"/>
<dbReference type="AlphaFoldDB" id="A0A1B0GGX2"/>
<dbReference type="SUPFAM" id="SSF53098">
    <property type="entry name" value="Ribonuclease H-like"/>
    <property type="match status" value="1"/>
</dbReference>
<dbReference type="VEuPathDB" id="VectorBase:LLOJ000244"/>
<feature type="domain" description="Integrase catalytic" evidence="4">
    <location>
        <begin position="235"/>
        <end position="397"/>
    </location>
</feature>
<feature type="region of interest" description="Disordered" evidence="2">
    <location>
        <begin position="489"/>
        <end position="550"/>
    </location>
</feature>
<keyword evidence="6" id="KW-1185">Reference proteome</keyword>
<dbReference type="Proteomes" id="UP000092461">
    <property type="component" value="Unassembled WGS sequence"/>
</dbReference>